<evidence type="ECO:0000259" key="2">
    <source>
        <dbReference type="Pfam" id="PF18962"/>
    </source>
</evidence>
<dbReference type="EMBL" id="JAVRIA010000005">
    <property type="protein sequence ID" value="MDT0559090.1"/>
    <property type="molecule type" value="Genomic_DNA"/>
</dbReference>
<keyword evidence="4" id="KW-1185">Reference proteome</keyword>
<accession>A0ABU2YPB3</accession>
<organism evidence="3 4">
    <name type="scientific">Microcosmobacter mediterraneus</name>
    <dbReference type="NCBI Taxonomy" id="3075607"/>
    <lineage>
        <taxon>Bacteria</taxon>
        <taxon>Pseudomonadati</taxon>
        <taxon>Bacteroidota</taxon>
        <taxon>Flavobacteriia</taxon>
        <taxon>Flavobacteriales</taxon>
        <taxon>Flavobacteriaceae</taxon>
        <taxon>Microcosmobacter</taxon>
    </lineage>
</organism>
<dbReference type="RefSeq" id="WP_311427853.1">
    <property type="nucleotide sequence ID" value="NZ_JAVRIA010000005.1"/>
</dbReference>
<dbReference type="Proteomes" id="UP001259492">
    <property type="component" value="Unassembled WGS sequence"/>
</dbReference>
<dbReference type="InterPro" id="IPR026444">
    <property type="entry name" value="Secre_tail"/>
</dbReference>
<keyword evidence="1" id="KW-0732">Signal</keyword>
<name>A0ABU2YPB3_9FLAO</name>
<comment type="caution">
    <text evidence="3">The sequence shown here is derived from an EMBL/GenBank/DDBJ whole genome shotgun (WGS) entry which is preliminary data.</text>
</comment>
<reference evidence="3 4" key="1">
    <citation type="submission" date="2023-09" db="EMBL/GenBank/DDBJ databases">
        <authorList>
            <person name="Rey-Velasco X."/>
        </authorList>
    </citation>
    <scope>NUCLEOTIDE SEQUENCE [LARGE SCALE GENOMIC DNA]</scope>
    <source>
        <strain evidence="3 4">W332</strain>
    </source>
</reference>
<gene>
    <name evidence="3" type="ORF">RM697_10545</name>
</gene>
<dbReference type="NCBIfam" id="TIGR04183">
    <property type="entry name" value="Por_Secre_tail"/>
    <property type="match status" value="1"/>
</dbReference>
<protein>
    <submittedName>
        <fullName evidence="3">T9SS type A sorting domain-containing protein</fullName>
    </submittedName>
</protein>
<dbReference type="Pfam" id="PF18962">
    <property type="entry name" value="Por_Secre_tail"/>
    <property type="match status" value="1"/>
</dbReference>
<feature type="domain" description="Secretion system C-terminal sorting" evidence="2">
    <location>
        <begin position="449"/>
        <end position="525"/>
    </location>
</feature>
<sequence>MKRLLLLLSVFILFTILGFSQNTFHYVVESIPYQEFQEEDVIQFNSDDIYSNIIDIPFNFSFYTTQNITEFVIGSNGTVTFDSALANEFQEWNLGFDNPVLLPSEDLPYPGILGPFHDMNNSVSTTGGVYTGITGVYPNRKFYTVFEDIAQFQCEYLFSSSQIVMHEDTGVITVNIKSRPVCEDWNGGLAVLGLQASINDELVGITAPGRNTSAWGSASEAWRFTPIDQFNGFNSIVCDTDSNGSEDFDIDAYKAFISSLLNVDPELDVVSVLDSEGNSVSGTITFVEGDNMPENEYILVLGDNEGFTINFSVLDCSADDDNDGLVNNEEDLNGNGNLNDDDTDADGIPNYLDDDDDGDFVLTNIELVFDDTLNRGGNSPGFLDTDGDNIFNHLDIDDDGDGALSLDEDYNGNGDPTDDDINNNGIPDYLDNDALSIDDISINSTLLSVYPNPVKDNLSIEFASQLNLEGESFTLKIYDYLGRKISQHVSSVNSSLLYVDISYLASGNYVVVVENDSFRKAKKFVKKD</sequence>
<evidence type="ECO:0000313" key="3">
    <source>
        <dbReference type="EMBL" id="MDT0559090.1"/>
    </source>
</evidence>
<evidence type="ECO:0000313" key="4">
    <source>
        <dbReference type="Proteomes" id="UP001259492"/>
    </source>
</evidence>
<proteinExistence type="predicted"/>
<evidence type="ECO:0000256" key="1">
    <source>
        <dbReference type="ARBA" id="ARBA00022729"/>
    </source>
</evidence>